<dbReference type="AlphaFoldDB" id="A0A386HU07"/>
<keyword evidence="1" id="KW-0812">Transmembrane</keyword>
<dbReference type="OrthoDB" id="9789516at2"/>
<feature type="transmembrane region" description="Helical" evidence="1">
    <location>
        <begin position="65"/>
        <end position="86"/>
    </location>
</feature>
<dbReference type="PANTHER" id="PTHR31876:SF26">
    <property type="entry name" value="PROTEIN LIKE COV 2"/>
    <property type="match status" value="1"/>
</dbReference>
<dbReference type="InterPro" id="IPR007462">
    <property type="entry name" value="COV1-like"/>
</dbReference>
<keyword evidence="1" id="KW-1133">Transmembrane helix</keyword>
<evidence type="ECO:0000256" key="1">
    <source>
        <dbReference type="SAM" id="Phobius"/>
    </source>
</evidence>
<evidence type="ECO:0000313" key="3">
    <source>
        <dbReference type="Proteomes" id="UP000266118"/>
    </source>
</evidence>
<dbReference type="PANTHER" id="PTHR31876">
    <property type="entry name" value="COV-LIKE PROTEIN 1"/>
    <property type="match status" value="1"/>
</dbReference>
<keyword evidence="3" id="KW-1185">Reference proteome</keyword>
<dbReference type="Proteomes" id="UP000266118">
    <property type="component" value="Chromosome"/>
</dbReference>
<accession>A0A386HU07</accession>
<dbReference type="KEGG" id="ark:D6B99_15185"/>
<feature type="transmembrane region" description="Helical" evidence="1">
    <location>
        <begin position="12"/>
        <end position="37"/>
    </location>
</feature>
<sequence length="203" mass="22663">MNNSLKATLKKAFRYFFQGVIVIAPIAVTLYFVFWLFESIDNLLPNLFGSLFPGRINDDSHIPGVGFLLITLIMIFIGWASSSFVFGQFIDFLGSLLGKTPGIKLIYSSVKDFLKAFSGNEKKFDRPVLVNVDGADVWRIGFITQNDASQFDMLDHVVVYVPISYAISGITYIVPRDKTKLMKDHIPSTDAMKFVISGGVTEL</sequence>
<protein>
    <submittedName>
        <fullName evidence="2">DUF502 domain-containing protein</fullName>
    </submittedName>
</protein>
<evidence type="ECO:0000313" key="2">
    <source>
        <dbReference type="EMBL" id="AYD48836.1"/>
    </source>
</evidence>
<name>A0A386HU07_9BACT</name>
<organism evidence="2 3">
    <name type="scientific">Arachidicoccus soli</name>
    <dbReference type="NCBI Taxonomy" id="2341117"/>
    <lineage>
        <taxon>Bacteria</taxon>
        <taxon>Pseudomonadati</taxon>
        <taxon>Bacteroidota</taxon>
        <taxon>Chitinophagia</taxon>
        <taxon>Chitinophagales</taxon>
        <taxon>Chitinophagaceae</taxon>
        <taxon>Arachidicoccus</taxon>
    </lineage>
</organism>
<reference evidence="2 3" key="1">
    <citation type="submission" date="2018-09" db="EMBL/GenBank/DDBJ databases">
        <title>Arachidicoccus sp. nov., a bacterium isolated from soil.</title>
        <authorList>
            <person name="Weon H.-Y."/>
            <person name="Kwon S.-W."/>
            <person name="Lee S.A."/>
        </authorList>
    </citation>
    <scope>NUCLEOTIDE SEQUENCE [LARGE SCALE GENOMIC DNA]</scope>
    <source>
        <strain evidence="2 3">KIS59-12</strain>
    </source>
</reference>
<dbReference type="EMBL" id="CP032489">
    <property type="protein sequence ID" value="AYD48836.1"/>
    <property type="molecule type" value="Genomic_DNA"/>
</dbReference>
<dbReference type="Pfam" id="PF04367">
    <property type="entry name" value="DUF502"/>
    <property type="match status" value="1"/>
</dbReference>
<keyword evidence="1" id="KW-0472">Membrane</keyword>
<dbReference type="RefSeq" id="WP_119989965.1">
    <property type="nucleotide sequence ID" value="NZ_CP032489.1"/>
</dbReference>
<gene>
    <name evidence="2" type="ORF">D6B99_15185</name>
</gene>
<proteinExistence type="predicted"/>